<feature type="compositionally biased region" description="Basic residues" evidence="1">
    <location>
        <begin position="76"/>
        <end position="95"/>
    </location>
</feature>
<comment type="caution">
    <text evidence="2">The sequence shown here is derived from an EMBL/GenBank/DDBJ whole genome shotgun (WGS) entry which is preliminary data.</text>
</comment>
<dbReference type="AlphaFoldDB" id="A0AAV7LAU5"/>
<feature type="region of interest" description="Disordered" evidence="1">
    <location>
        <begin position="73"/>
        <end position="114"/>
    </location>
</feature>
<evidence type="ECO:0000313" key="3">
    <source>
        <dbReference type="Proteomes" id="UP001066276"/>
    </source>
</evidence>
<reference evidence="2" key="1">
    <citation type="journal article" date="2022" name="bioRxiv">
        <title>Sequencing and chromosome-scale assembly of the giantPleurodeles waltlgenome.</title>
        <authorList>
            <person name="Brown T."/>
            <person name="Elewa A."/>
            <person name="Iarovenko S."/>
            <person name="Subramanian E."/>
            <person name="Araus A.J."/>
            <person name="Petzold A."/>
            <person name="Susuki M."/>
            <person name="Suzuki K.-i.T."/>
            <person name="Hayashi T."/>
            <person name="Toyoda A."/>
            <person name="Oliveira C."/>
            <person name="Osipova E."/>
            <person name="Leigh N.D."/>
            <person name="Simon A."/>
            <person name="Yun M.H."/>
        </authorList>
    </citation>
    <scope>NUCLEOTIDE SEQUENCE</scope>
    <source>
        <strain evidence="2">20211129_DDA</strain>
        <tissue evidence="2">Liver</tissue>
    </source>
</reference>
<dbReference type="Proteomes" id="UP001066276">
    <property type="component" value="Chromosome 11"/>
</dbReference>
<accession>A0AAV7LAU5</accession>
<name>A0AAV7LAU5_PLEWA</name>
<sequence>MWKTRVEARTTNVISPTAWVTLRQPAAILVAKNECNHGRSRFSCGNHVYFLCLQKRRLPLSHVPASFTPRSTILGKRSRERRRDRRHHATVRHVTPRAEPTEHDTQNTTPFYGGVYRRGQAGGWGL</sequence>
<keyword evidence="3" id="KW-1185">Reference proteome</keyword>
<dbReference type="EMBL" id="JANPWB010000015">
    <property type="protein sequence ID" value="KAJ1087512.1"/>
    <property type="molecule type" value="Genomic_DNA"/>
</dbReference>
<organism evidence="2 3">
    <name type="scientific">Pleurodeles waltl</name>
    <name type="common">Iberian ribbed newt</name>
    <dbReference type="NCBI Taxonomy" id="8319"/>
    <lineage>
        <taxon>Eukaryota</taxon>
        <taxon>Metazoa</taxon>
        <taxon>Chordata</taxon>
        <taxon>Craniata</taxon>
        <taxon>Vertebrata</taxon>
        <taxon>Euteleostomi</taxon>
        <taxon>Amphibia</taxon>
        <taxon>Batrachia</taxon>
        <taxon>Caudata</taxon>
        <taxon>Salamandroidea</taxon>
        <taxon>Salamandridae</taxon>
        <taxon>Pleurodelinae</taxon>
        <taxon>Pleurodeles</taxon>
    </lineage>
</organism>
<proteinExistence type="predicted"/>
<evidence type="ECO:0000256" key="1">
    <source>
        <dbReference type="SAM" id="MobiDB-lite"/>
    </source>
</evidence>
<evidence type="ECO:0000313" key="2">
    <source>
        <dbReference type="EMBL" id="KAJ1087512.1"/>
    </source>
</evidence>
<protein>
    <submittedName>
        <fullName evidence="2">Uncharacterized protein</fullName>
    </submittedName>
</protein>
<gene>
    <name evidence="2" type="ORF">NDU88_000679</name>
</gene>